<keyword evidence="3" id="KW-1185">Reference proteome</keyword>
<organism evidence="2 3">
    <name type="scientific">Lolium multiflorum</name>
    <name type="common">Italian ryegrass</name>
    <name type="synonym">Lolium perenne subsp. multiflorum</name>
    <dbReference type="NCBI Taxonomy" id="4521"/>
    <lineage>
        <taxon>Eukaryota</taxon>
        <taxon>Viridiplantae</taxon>
        <taxon>Streptophyta</taxon>
        <taxon>Embryophyta</taxon>
        <taxon>Tracheophyta</taxon>
        <taxon>Spermatophyta</taxon>
        <taxon>Magnoliopsida</taxon>
        <taxon>Liliopsida</taxon>
        <taxon>Poales</taxon>
        <taxon>Poaceae</taxon>
        <taxon>BOP clade</taxon>
        <taxon>Pooideae</taxon>
        <taxon>Poodae</taxon>
        <taxon>Poeae</taxon>
        <taxon>Poeae Chloroplast Group 2 (Poeae type)</taxon>
        <taxon>Loliodinae</taxon>
        <taxon>Loliinae</taxon>
        <taxon>Lolium</taxon>
    </lineage>
</organism>
<protein>
    <submittedName>
        <fullName evidence="2">Uncharacterized protein</fullName>
    </submittedName>
</protein>
<gene>
    <name evidence="2" type="ORF">QYE76_030580</name>
</gene>
<feature type="region of interest" description="Disordered" evidence="1">
    <location>
        <begin position="97"/>
        <end position="161"/>
    </location>
</feature>
<dbReference type="Proteomes" id="UP001231189">
    <property type="component" value="Unassembled WGS sequence"/>
</dbReference>
<feature type="compositionally biased region" description="Basic residues" evidence="1">
    <location>
        <begin position="147"/>
        <end position="161"/>
    </location>
</feature>
<comment type="caution">
    <text evidence="2">The sequence shown here is derived from an EMBL/GenBank/DDBJ whole genome shotgun (WGS) entry which is preliminary data.</text>
</comment>
<feature type="region of interest" description="Disordered" evidence="1">
    <location>
        <begin position="1"/>
        <end position="30"/>
    </location>
</feature>
<accession>A0AAD8QQM4</accession>
<evidence type="ECO:0000256" key="1">
    <source>
        <dbReference type="SAM" id="MobiDB-lite"/>
    </source>
</evidence>
<evidence type="ECO:0000313" key="3">
    <source>
        <dbReference type="Proteomes" id="UP001231189"/>
    </source>
</evidence>
<name>A0AAD8QQM4_LOLMU</name>
<sequence length="161" mass="18367">MNGARLPAPKLSTRSGRTEAVERRRRLGRRAATARNGRCIAATNASPWSTSLRCTFRSDLSVASRLLQRRPLRHSGCVPTCRALQMRCDGGFNPNNLYSRRTSGSQARSDGDPFTGRRVRSNRRLPRGRRVEDGEEEEGWRTARGTMRTKRRRRRGRRGCR</sequence>
<dbReference type="EMBL" id="JAUUTY010000007">
    <property type="protein sequence ID" value="KAK1606907.1"/>
    <property type="molecule type" value="Genomic_DNA"/>
</dbReference>
<feature type="compositionally biased region" description="Polar residues" evidence="1">
    <location>
        <begin position="97"/>
        <end position="108"/>
    </location>
</feature>
<proteinExistence type="predicted"/>
<feature type="compositionally biased region" description="Basic residues" evidence="1">
    <location>
        <begin position="117"/>
        <end position="128"/>
    </location>
</feature>
<reference evidence="2" key="1">
    <citation type="submission" date="2023-07" db="EMBL/GenBank/DDBJ databases">
        <title>A chromosome-level genome assembly of Lolium multiflorum.</title>
        <authorList>
            <person name="Chen Y."/>
            <person name="Copetti D."/>
            <person name="Kolliker R."/>
            <person name="Studer B."/>
        </authorList>
    </citation>
    <scope>NUCLEOTIDE SEQUENCE</scope>
    <source>
        <strain evidence="2">02402/16</strain>
        <tissue evidence="2">Leaf</tissue>
    </source>
</reference>
<dbReference type="AlphaFoldDB" id="A0AAD8QQM4"/>
<evidence type="ECO:0000313" key="2">
    <source>
        <dbReference type="EMBL" id="KAK1606907.1"/>
    </source>
</evidence>